<reference evidence="2" key="2">
    <citation type="journal article" date="2024" name="Plant">
        <title>Genomic evolution and insights into agronomic trait innovations of Sesamum species.</title>
        <authorList>
            <person name="Miao H."/>
            <person name="Wang L."/>
            <person name="Qu L."/>
            <person name="Liu H."/>
            <person name="Sun Y."/>
            <person name="Le M."/>
            <person name="Wang Q."/>
            <person name="Wei S."/>
            <person name="Zheng Y."/>
            <person name="Lin W."/>
            <person name="Duan Y."/>
            <person name="Cao H."/>
            <person name="Xiong S."/>
            <person name="Wang X."/>
            <person name="Wei L."/>
            <person name="Li C."/>
            <person name="Ma Q."/>
            <person name="Ju M."/>
            <person name="Zhao R."/>
            <person name="Li G."/>
            <person name="Mu C."/>
            <person name="Tian Q."/>
            <person name="Mei H."/>
            <person name="Zhang T."/>
            <person name="Gao T."/>
            <person name="Zhang H."/>
        </authorList>
    </citation>
    <scope>NUCLEOTIDE SEQUENCE</scope>
    <source>
        <strain evidence="2">KEN1</strain>
    </source>
</reference>
<feature type="transmembrane region" description="Helical" evidence="1">
    <location>
        <begin position="56"/>
        <end position="75"/>
    </location>
</feature>
<accession>A0AAW2TSR8</accession>
<protein>
    <submittedName>
        <fullName evidence="2">Uncharacterized protein</fullName>
    </submittedName>
</protein>
<keyword evidence="1" id="KW-1133">Transmembrane helix</keyword>
<keyword evidence="1" id="KW-0472">Membrane</keyword>
<evidence type="ECO:0000256" key="1">
    <source>
        <dbReference type="SAM" id="Phobius"/>
    </source>
</evidence>
<comment type="caution">
    <text evidence="2">The sequence shown here is derived from an EMBL/GenBank/DDBJ whole genome shotgun (WGS) entry which is preliminary data.</text>
</comment>
<proteinExistence type="predicted"/>
<dbReference type="AlphaFoldDB" id="A0AAW2TSR8"/>
<gene>
    <name evidence="2" type="ORF">Slati_3975500</name>
</gene>
<name>A0AAW2TSR8_9LAMI</name>
<evidence type="ECO:0000313" key="2">
    <source>
        <dbReference type="EMBL" id="KAL0406616.1"/>
    </source>
</evidence>
<dbReference type="EMBL" id="JACGWN010000014">
    <property type="protein sequence ID" value="KAL0406616.1"/>
    <property type="molecule type" value="Genomic_DNA"/>
</dbReference>
<sequence length="85" mass="9753">MREWVNGRYLFCLFTSLLGHRGPVSTPFSMPPYLIQLGIFRKPEPRRNCRCSSSPGAISSFFLLLLFASLPRLFLQKFSHPQPPP</sequence>
<reference evidence="2" key="1">
    <citation type="submission" date="2020-06" db="EMBL/GenBank/DDBJ databases">
        <authorList>
            <person name="Li T."/>
            <person name="Hu X."/>
            <person name="Zhang T."/>
            <person name="Song X."/>
            <person name="Zhang H."/>
            <person name="Dai N."/>
            <person name="Sheng W."/>
            <person name="Hou X."/>
            <person name="Wei L."/>
        </authorList>
    </citation>
    <scope>NUCLEOTIDE SEQUENCE</scope>
    <source>
        <strain evidence="2">KEN1</strain>
        <tissue evidence="2">Leaf</tissue>
    </source>
</reference>
<organism evidence="2">
    <name type="scientific">Sesamum latifolium</name>
    <dbReference type="NCBI Taxonomy" id="2727402"/>
    <lineage>
        <taxon>Eukaryota</taxon>
        <taxon>Viridiplantae</taxon>
        <taxon>Streptophyta</taxon>
        <taxon>Embryophyta</taxon>
        <taxon>Tracheophyta</taxon>
        <taxon>Spermatophyta</taxon>
        <taxon>Magnoliopsida</taxon>
        <taxon>eudicotyledons</taxon>
        <taxon>Gunneridae</taxon>
        <taxon>Pentapetalae</taxon>
        <taxon>asterids</taxon>
        <taxon>lamiids</taxon>
        <taxon>Lamiales</taxon>
        <taxon>Pedaliaceae</taxon>
        <taxon>Sesamum</taxon>
    </lineage>
</organism>
<keyword evidence="1" id="KW-0812">Transmembrane</keyword>